<feature type="non-terminal residue" evidence="1">
    <location>
        <position position="1"/>
    </location>
</feature>
<dbReference type="EMBL" id="CACRXK020008971">
    <property type="protein sequence ID" value="CAB4016107.1"/>
    <property type="molecule type" value="Genomic_DNA"/>
</dbReference>
<accession>A0A7D9IW01</accession>
<organism evidence="1 2">
    <name type="scientific">Paramuricea clavata</name>
    <name type="common">Red gorgonian</name>
    <name type="synonym">Violescent sea-whip</name>
    <dbReference type="NCBI Taxonomy" id="317549"/>
    <lineage>
        <taxon>Eukaryota</taxon>
        <taxon>Metazoa</taxon>
        <taxon>Cnidaria</taxon>
        <taxon>Anthozoa</taxon>
        <taxon>Octocorallia</taxon>
        <taxon>Malacalcyonacea</taxon>
        <taxon>Plexauridae</taxon>
        <taxon>Paramuricea</taxon>
    </lineage>
</organism>
<comment type="caution">
    <text evidence="1">The sequence shown here is derived from an EMBL/GenBank/DDBJ whole genome shotgun (WGS) entry which is preliminary data.</text>
</comment>
<dbReference type="Proteomes" id="UP001152795">
    <property type="component" value="Unassembled WGS sequence"/>
</dbReference>
<gene>
    <name evidence="1" type="ORF">PACLA_8A033125</name>
</gene>
<name>A0A7D9IW01_PARCT</name>
<evidence type="ECO:0000313" key="2">
    <source>
        <dbReference type="Proteomes" id="UP001152795"/>
    </source>
</evidence>
<proteinExistence type="predicted"/>
<protein>
    <submittedName>
        <fullName evidence="1">Uncharacterized protein</fullName>
    </submittedName>
</protein>
<keyword evidence="2" id="KW-1185">Reference proteome</keyword>
<reference evidence="1" key="1">
    <citation type="submission" date="2020-04" db="EMBL/GenBank/DDBJ databases">
        <authorList>
            <person name="Alioto T."/>
            <person name="Alioto T."/>
            <person name="Gomez Garrido J."/>
        </authorList>
    </citation>
    <scope>NUCLEOTIDE SEQUENCE</scope>
    <source>
        <strain evidence="1">A484AB</strain>
    </source>
</reference>
<dbReference type="AlphaFoldDB" id="A0A7D9IW01"/>
<evidence type="ECO:0000313" key="1">
    <source>
        <dbReference type="EMBL" id="CAB4016107.1"/>
    </source>
</evidence>
<sequence length="88" mass="10033">STLPEVEEKLKPDLISISTWVNDNKMKLHQSKTKYSIISSCQKLANSSSQSLDLTFDGEPITQVKSERVLGVYIHNHLTWSTHIEKLH</sequence>
<dbReference type="OrthoDB" id="7382669at2759"/>